<feature type="region of interest" description="Disordered" evidence="1">
    <location>
        <begin position="32"/>
        <end position="101"/>
    </location>
</feature>
<accession>A0A9P4PC00</accession>
<proteinExistence type="predicted"/>
<dbReference type="AlphaFoldDB" id="A0A9P4PC00"/>
<dbReference type="EMBL" id="MU001506">
    <property type="protein sequence ID" value="KAF2441195.1"/>
    <property type="molecule type" value="Genomic_DNA"/>
</dbReference>
<name>A0A9P4PC00_9PLEO</name>
<protein>
    <submittedName>
        <fullName evidence="2">Uncharacterized protein</fullName>
    </submittedName>
</protein>
<evidence type="ECO:0000313" key="3">
    <source>
        <dbReference type="Proteomes" id="UP000799764"/>
    </source>
</evidence>
<organism evidence="2 3">
    <name type="scientific">Karstenula rhodostoma CBS 690.94</name>
    <dbReference type="NCBI Taxonomy" id="1392251"/>
    <lineage>
        <taxon>Eukaryota</taxon>
        <taxon>Fungi</taxon>
        <taxon>Dikarya</taxon>
        <taxon>Ascomycota</taxon>
        <taxon>Pezizomycotina</taxon>
        <taxon>Dothideomycetes</taxon>
        <taxon>Pleosporomycetidae</taxon>
        <taxon>Pleosporales</taxon>
        <taxon>Massarineae</taxon>
        <taxon>Didymosphaeriaceae</taxon>
        <taxon>Karstenula</taxon>
    </lineage>
</organism>
<reference evidence="2" key="1">
    <citation type="journal article" date="2020" name="Stud. Mycol.">
        <title>101 Dothideomycetes genomes: a test case for predicting lifestyles and emergence of pathogens.</title>
        <authorList>
            <person name="Haridas S."/>
            <person name="Albert R."/>
            <person name="Binder M."/>
            <person name="Bloem J."/>
            <person name="Labutti K."/>
            <person name="Salamov A."/>
            <person name="Andreopoulos B."/>
            <person name="Baker S."/>
            <person name="Barry K."/>
            <person name="Bills G."/>
            <person name="Bluhm B."/>
            <person name="Cannon C."/>
            <person name="Castanera R."/>
            <person name="Culley D."/>
            <person name="Daum C."/>
            <person name="Ezra D."/>
            <person name="Gonzalez J."/>
            <person name="Henrissat B."/>
            <person name="Kuo A."/>
            <person name="Liang C."/>
            <person name="Lipzen A."/>
            <person name="Lutzoni F."/>
            <person name="Magnuson J."/>
            <person name="Mondo S."/>
            <person name="Nolan M."/>
            <person name="Ohm R."/>
            <person name="Pangilinan J."/>
            <person name="Park H.-J."/>
            <person name="Ramirez L."/>
            <person name="Alfaro M."/>
            <person name="Sun H."/>
            <person name="Tritt A."/>
            <person name="Yoshinaga Y."/>
            <person name="Zwiers L.-H."/>
            <person name="Turgeon B."/>
            <person name="Goodwin S."/>
            <person name="Spatafora J."/>
            <person name="Crous P."/>
            <person name="Grigoriev I."/>
        </authorList>
    </citation>
    <scope>NUCLEOTIDE SEQUENCE</scope>
    <source>
        <strain evidence="2">CBS 690.94</strain>
    </source>
</reference>
<dbReference type="Proteomes" id="UP000799764">
    <property type="component" value="Unassembled WGS sequence"/>
</dbReference>
<sequence length="210" mass="23654">MDERYHRRTTSQSSLSVSTLATCWPATIAPRLNKMHAQGKRATASPPNNGPAPRRTWFTQNMMHGPPCSGRAPTPAPQREKSGLRPGDHPRPASSQAPRRKRHLHLFAPIDTPPPTEQTRIARRLSDGLIGKTPEKTDTQERQGLQRRSPTLLHFDRRRAGERWQLGSAENELLPEAHDSPIPSRQADITHESKHRRMRPAPSHAPHARL</sequence>
<evidence type="ECO:0000256" key="1">
    <source>
        <dbReference type="SAM" id="MobiDB-lite"/>
    </source>
</evidence>
<comment type="caution">
    <text evidence="2">The sequence shown here is derived from an EMBL/GenBank/DDBJ whole genome shotgun (WGS) entry which is preliminary data.</text>
</comment>
<keyword evidence="3" id="KW-1185">Reference proteome</keyword>
<feature type="compositionally biased region" description="Basic and acidic residues" evidence="1">
    <location>
        <begin position="78"/>
        <end position="91"/>
    </location>
</feature>
<feature type="region of interest" description="Disordered" evidence="1">
    <location>
        <begin position="1"/>
        <end position="20"/>
    </location>
</feature>
<feature type="compositionally biased region" description="Low complexity" evidence="1">
    <location>
        <begin position="10"/>
        <end position="20"/>
    </location>
</feature>
<feature type="region of interest" description="Disordered" evidence="1">
    <location>
        <begin position="168"/>
        <end position="210"/>
    </location>
</feature>
<gene>
    <name evidence="2" type="ORF">P171DRAFT_488756</name>
</gene>
<evidence type="ECO:0000313" key="2">
    <source>
        <dbReference type="EMBL" id="KAF2441195.1"/>
    </source>
</evidence>